<dbReference type="PANTHER" id="PTHR23517:SF3">
    <property type="entry name" value="INTEGRAL MEMBRANE TRANSPORT PROTEIN"/>
    <property type="match status" value="1"/>
</dbReference>
<feature type="transmembrane region" description="Helical" evidence="7">
    <location>
        <begin position="318"/>
        <end position="339"/>
    </location>
</feature>
<dbReference type="InterPro" id="IPR001958">
    <property type="entry name" value="Tet-R_TetA/multi-R_MdtG-like"/>
</dbReference>
<keyword evidence="6 7" id="KW-0472">Membrane</keyword>
<reference evidence="8" key="1">
    <citation type="submission" date="2023-05" db="EMBL/GenBank/DDBJ databases">
        <title>Anaerotaeda fermentans gen. nov., sp. nov., a novel anaerobic planctomycete of the new family within the order Sedimentisphaerales isolated from Taman Peninsula, Russia.</title>
        <authorList>
            <person name="Khomyakova M.A."/>
            <person name="Merkel A.Y."/>
            <person name="Slobodkin A.I."/>
        </authorList>
    </citation>
    <scope>NUCLEOTIDE SEQUENCE</scope>
    <source>
        <strain evidence="8">M17dextr</strain>
    </source>
</reference>
<evidence type="ECO:0000256" key="6">
    <source>
        <dbReference type="ARBA" id="ARBA00023136"/>
    </source>
</evidence>
<comment type="subcellular location">
    <subcellularLocation>
        <location evidence="1">Cell membrane</location>
        <topology evidence="1">Multi-pass membrane protein</topology>
    </subcellularLocation>
</comment>
<dbReference type="Gene3D" id="1.20.1250.20">
    <property type="entry name" value="MFS general substrate transporter like domains"/>
    <property type="match status" value="2"/>
</dbReference>
<keyword evidence="4 7" id="KW-0812">Transmembrane</keyword>
<dbReference type="Pfam" id="PF07690">
    <property type="entry name" value="MFS_1"/>
    <property type="match status" value="1"/>
</dbReference>
<feature type="transmembrane region" description="Helical" evidence="7">
    <location>
        <begin position="155"/>
        <end position="173"/>
    </location>
</feature>
<feature type="transmembrane region" description="Helical" evidence="7">
    <location>
        <begin position="20"/>
        <end position="45"/>
    </location>
</feature>
<evidence type="ECO:0000256" key="7">
    <source>
        <dbReference type="SAM" id="Phobius"/>
    </source>
</evidence>
<feature type="transmembrane region" description="Helical" evidence="7">
    <location>
        <begin position="84"/>
        <end position="104"/>
    </location>
</feature>
<sequence>MTRERQTMDSAGTGRSWPLYGAAFATALSLGICWTAMPFVLTAIGGTETHVGYALAANSLAYMVALIFTGSLLGHLDVRWATRLATVVALVAATVMVAAVFGAGRRDADALAWIWMIIVAGGLGGASMTLYWPFLMSWVSARYEGVELNRRFGRYNGSWSSGGLIGPLIGAWLVEWNTLAPMVAAAVCFAVSLAMLSFAKNGAGHVSETGPSNPAAEPIPDARSLAAYRWISRIALFCAWASQAIVRSQFALLFVALGYSEAQYGGYYAVFALCNFLTLLAAGRWAFWHFKLGPLLASQVMLMLALLIMIYGRTLGVFAVSAIVLGLPFGFAYSSHLYYGASTSRNRSTRMTIHEMVISIGITVGAGTGGHLARHVGPYAPYWFAVALVGLGLVAQLAIGLASAVPGGRHDVD</sequence>
<protein>
    <submittedName>
        <fullName evidence="8">MFS transporter</fullName>
    </submittedName>
</protein>
<dbReference type="EMBL" id="JASCXX010000025">
    <property type="protein sequence ID" value="MDI6450856.1"/>
    <property type="molecule type" value="Genomic_DNA"/>
</dbReference>
<keyword evidence="5 7" id="KW-1133">Transmembrane helix</keyword>
<dbReference type="Proteomes" id="UP001431776">
    <property type="component" value="Unassembled WGS sequence"/>
</dbReference>
<feature type="transmembrane region" description="Helical" evidence="7">
    <location>
        <begin position="234"/>
        <end position="259"/>
    </location>
</feature>
<proteinExistence type="predicted"/>
<feature type="transmembrane region" description="Helical" evidence="7">
    <location>
        <begin position="382"/>
        <end position="405"/>
    </location>
</feature>
<feature type="transmembrane region" description="Helical" evidence="7">
    <location>
        <begin position="179"/>
        <end position="199"/>
    </location>
</feature>
<dbReference type="InterPro" id="IPR036259">
    <property type="entry name" value="MFS_trans_sf"/>
</dbReference>
<evidence type="ECO:0000256" key="2">
    <source>
        <dbReference type="ARBA" id="ARBA00022448"/>
    </source>
</evidence>
<dbReference type="RefSeq" id="WP_349246265.1">
    <property type="nucleotide sequence ID" value="NZ_JASCXX010000025.1"/>
</dbReference>
<gene>
    <name evidence="8" type="ORF">QJ522_17485</name>
</gene>
<dbReference type="PANTHER" id="PTHR23517">
    <property type="entry name" value="RESISTANCE PROTEIN MDTM, PUTATIVE-RELATED-RELATED"/>
    <property type="match status" value="1"/>
</dbReference>
<dbReference type="AlphaFoldDB" id="A0AAW6U5N5"/>
<dbReference type="SUPFAM" id="SSF103473">
    <property type="entry name" value="MFS general substrate transporter"/>
    <property type="match status" value="1"/>
</dbReference>
<feature type="transmembrane region" description="Helical" evidence="7">
    <location>
        <begin position="110"/>
        <end position="134"/>
    </location>
</feature>
<dbReference type="InterPro" id="IPR011701">
    <property type="entry name" value="MFS"/>
</dbReference>
<feature type="transmembrane region" description="Helical" evidence="7">
    <location>
        <begin position="265"/>
        <end position="287"/>
    </location>
</feature>
<evidence type="ECO:0000256" key="5">
    <source>
        <dbReference type="ARBA" id="ARBA00022989"/>
    </source>
</evidence>
<dbReference type="InterPro" id="IPR050171">
    <property type="entry name" value="MFS_Transporters"/>
</dbReference>
<evidence type="ECO:0000313" key="9">
    <source>
        <dbReference type="Proteomes" id="UP001431776"/>
    </source>
</evidence>
<dbReference type="PRINTS" id="PR01035">
    <property type="entry name" value="TCRTETA"/>
</dbReference>
<feature type="transmembrane region" description="Helical" evidence="7">
    <location>
        <begin position="351"/>
        <end position="370"/>
    </location>
</feature>
<organism evidence="8 9">
    <name type="scientific">Anaerobaca lacustris</name>
    <dbReference type="NCBI Taxonomy" id="3044600"/>
    <lineage>
        <taxon>Bacteria</taxon>
        <taxon>Pseudomonadati</taxon>
        <taxon>Planctomycetota</taxon>
        <taxon>Phycisphaerae</taxon>
        <taxon>Sedimentisphaerales</taxon>
        <taxon>Anaerobacaceae</taxon>
        <taxon>Anaerobaca</taxon>
    </lineage>
</organism>
<comment type="caution">
    <text evidence="8">The sequence shown here is derived from an EMBL/GenBank/DDBJ whole genome shotgun (WGS) entry which is preliminary data.</text>
</comment>
<feature type="transmembrane region" description="Helical" evidence="7">
    <location>
        <begin position="51"/>
        <end position="72"/>
    </location>
</feature>
<evidence type="ECO:0000256" key="4">
    <source>
        <dbReference type="ARBA" id="ARBA00022692"/>
    </source>
</evidence>
<evidence type="ECO:0000256" key="1">
    <source>
        <dbReference type="ARBA" id="ARBA00004651"/>
    </source>
</evidence>
<accession>A0AAW6U5N5</accession>
<feature type="transmembrane region" description="Helical" evidence="7">
    <location>
        <begin position="294"/>
        <end position="312"/>
    </location>
</feature>
<dbReference type="GO" id="GO:0022857">
    <property type="term" value="F:transmembrane transporter activity"/>
    <property type="evidence" value="ECO:0007669"/>
    <property type="project" value="InterPro"/>
</dbReference>
<keyword evidence="2" id="KW-0813">Transport</keyword>
<dbReference type="GO" id="GO:0005886">
    <property type="term" value="C:plasma membrane"/>
    <property type="evidence" value="ECO:0007669"/>
    <property type="project" value="UniProtKB-SubCell"/>
</dbReference>
<keyword evidence="9" id="KW-1185">Reference proteome</keyword>
<name>A0AAW6U5N5_9BACT</name>
<evidence type="ECO:0000313" key="8">
    <source>
        <dbReference type="EMBL" id="MDI6450856.1"/>
    </source>
</evidence>
<keyword evidence="3" id="KW-1003">Cell membrane</keyword>
<evidence type="ECO:0000256" key="3">
    <source>
        <dbReference type="ARBA" id="ARBA00022475"/>
    </source>
</evidence>